<evidence type="ECO:0000313" key="3">
    <source>
        <dbReference type="Proteomes" id="UP001056855"/>
    </source>
</evidence>
<dbReference type="EMBL" id="CP100355">
    <property type="protein sequence ID" value="UTF54337.1"/>
    <property type="molecule type" value="Genomic_DNA"/>
</dbReference>
<sequence>MTTLYRVDVEITAPVNDTEVTSRVEDAIRNLFPNAEPDERFGEVTATVHSMEHFSKQLHRQEILDTARGEFFSSREGDTFHFALKKQAAFEGRVNFSVGEPDELGEIAVRVRVEEPSLEAYVDHVAPRTEDGRPVDSS</sequence>
<name>A0A9E7NCT7_9EURY</name>
<dbReference type="KEGG" id="sawl:NGM29_03390"/>
<proteinExistence type="inferred from homology"/>
<dbReference type="Pfam" id="PF01877">
    <property type="entry name" value="RNA_binding"/>
    <property type="match status" value="1"/>
</dbReference>
<gene>
    <name evidence="2" type="ORF">NGM29_03390</name>
</gene>
<dbReference type="GeneID" id="73289058"/>
<dbReference type="Gene3D" id="3.30.1440.10">
    <property type="match status" value="1"/>
</dbReference>
<keyword evidence="3" id="KW-1185">Reference proteome</keyword>
<reference evidence="2" key="1">
    <citation type="submission" date="2022-06" db="EMBL/GenBank/DDBJ databases">
        <title>Diverse halophilic archaea isolated from saline environments.</title>
        <authorList>
            <person name="Cui H.-L."/>
        </authorList>
    </citation>
    <scope>NUCLEOTIDE SEQUENCE</scope>
    <source>
        <strain evidence="2">WLHS1</strain>
    </source>
</reference>
<dbReference type="InterPro" id="IPR022803">
    <property type="entry name" value="Ribosomal_uL5_dom_sf"/>
</dbReference>
<accession>A0A9E7NCT7</accession>
<evidence type="ECO:0000256" key="1">
    <source>
        <dbReference type="HAMAP-Rule" id="MF_01112"/>
    </source>
</evidence>
<dbReference type="RefSeq" id="WP_254158974.1">
    <property type="nucleotide sequence ID" value="NZ_CP100355.1"/>
</dbReference>
<dbReference type="PANTHER" id="PTHR39652">
    <property type="entry name" value="UPF0201 PROTEIN TK1335"/>
    <property type="match status" value="1"/>
</dbReference>
<dbReference type="AlphaFoldDB" id="A0A9E7NCT7"/>
<dbReference type="InterPro" id="IPR002739">
    <property type="entry name" value="PAB1135-like"/>
</dbReference>
<protein>
    <recommendedName>
        <fullName evidence="1">UPF0201 protein NGM29_03390</fullName>
    </recommendedName>
</protein>
<comment type="similarity">
    <text evidence="1">Belongs to the UPF0201 family.</text>
</comment>
<dbReference type="SUPFAM" id="SSF55282">
    <property type="entry name" value="RL5-like"/>
    <property type="match status" value="1"/>
</dbReference>
<dbReference type="HAMAP" id="MF_01112">
    <property type="entry name" value="UPF0201"/>
    <property type="match status" value="1"/>
</dbReference>
<evidence type="ECO:0000313" key="2">
    <source>
        <dbReference type="EMBL" id="UTF54337.1"/>
    </source>
</evidence>
<dbReference type="Proteomes" id="UP001056855">
    <property type="component" value="Chromosome"/>
</dbReference>
<organism evidence="2 3">
    <name type="scientific">Natronosalvus rutilus</name>
    <dbReference type="NCBI Taxonomy" id="2953753"/>
    <lineage>
        <taxon>Archaea</taxon>
        <taxon>Methanobacteriati</taxon>
        <taxon>Methanobacteriota</taxon>
        <taxon>Stenosarchaea group</taxon>
        <taxon>Halobacteria</taxon>
        <taxon>Halobacteriales</taxon>
        <taxon>Natrialbaceae</taxon>
        <taxon>Natronosalvus</taxon>
    </lineage>
</organism>
<dbReference type="PANTHER" id="PTHR39652:SF1">
    <property type="entry name" value="UPF0201 PROTEIN TK1335"/>
    <property type="match status" value="1"/>
</dbReference>